<keyword evidence="8" id="KW-0274">FAD</keyword>
<dbReference type="EMBL" id="MVGC01000097">
    <property type="protein sequence ID" value="RJE23991.1"/>
    <property type="molecule type" value="Genomic_DNA"/>
</dbReference>
<dbReference type="PANTHER" id="PTHR46056:SF12">
    <property type="entry name" value="LONG-CHAIN-ALCOHOL OXIDASE"/>
    <property type="match status" value="1"/>
</dbReference>
<keyword evidence="7" id="KW-0812">Transmembrane</keyword>
<dbReference type="PIRSF" id="PIRSF028937">
    <property type="entry name" value="Lg_Ch_AO"/>
    <property type="match status" value="1"/>
</dbReference>
<proteinExistence type="inferred from homology"/>
<keyword evidence="9" id="KW-1133">Transmembrane helix</keyword>
<dbReference type="Pfam" id="PF00732">
    <property type="entry name" value="GMC_oxred_N"/>
    <property type="match status" value="1"/>
</dbReference>
<evidence type="ECO:0000256" key="12">
    <source>
        <dbReference type="PIRNR" id="PIRNR028937"/>
    </source>
</evidence>
<dbReference type="Pfam" id="PF00890">
    <property type="entry name" value="FAD_binding_2"/>
    <property type="match status" value="1"/>
</dbReference>
<dbReference type="Proteomes" id="UP000266188">
    <property type="component" value="Unassembled WGS sequence"/>
</dbReference>
<comment type="catalytic activity">
    <reaction evidence="1 12">
        <text>a long-chain primary fatty alcohol + O2 = a long-chain fatty aldehyde + H2O2</text>
        <dbReference type="Rhea" id="RHEA:22756"/>
        <dbReference type="ChEBI" id="CHEBI:15379"/>
        <dbReference type="ChEBI" id="CHEBI:16240"/>
        <dbReference type="ChEBI" id="CHEBI:17176"/>
        <dbReference type="ChEBI" id="CHEBI:77396"/>
        <dbReference type="EC" id="1.1.3.20"/>
    </reaction>
</comment>
<evidence type="ECO:0000256" key="3">
    <source>
        <dbReference type="ARBA" id="ARBA00004370"/>
    </source>
</evidence>
<dbReference type="EC" id="1.1.3.20" evidence="5 12"/>
<evidence type="ECO:0000256" key="11">
    <source>
        <dbReference type="ARBA" id="ARBA00023136"/>
    </source>
</evidence>
<dbReference type="InterPro" id="IPR003953">
    <property type="entry name" value="FAD-dep_OxRdtase_2_FAD-bd"/>
</dbReference>
<evidence type="ECO:0000256" key="1">
    <source>
        <dbReference type="ARBA" id="ARBA00000920"/>
    </source>
</evidence>
<keyword evidence="11" id="KW-0472">Membrane</keyword>
<feature type="active site" description="Proton acceptor" evidence="13">
    <location>
        <position position="676"/>
    </location>
</feature>
<keyword evidence="10 12" id="KW-0560">Oxidoreductase</keyword>
<sequence length="750" mass="81860">MPSQAMDSYVPLDVPTPAVPDTEVFSELQWKTLLSLADTVIPSIRTKETARPSDKVVPASELNGAISKLASRISGPDSVQIATKYMEENASSNPQFRVAIQRLFSTYVPTEGKNGLSLILNLLNSRAGSLIITGSTTPIQDQPFEVRERLFASWDSSRLPPMRSIYRALSAIFKRTWISVSPTIAPVLGFPRVPVHGKPADGFEYEFLQFPPGDQPETIETDVVVVGSGCGGAVAAKNLAEAGHRVLVVEKSYYYPTKCFPMDFIEGTNNMYESGAGTMSDDGSMAILAGSTWGGGGTVNWSASLQTQGYVRREWSNAGLPFFTSNEFQQSLDCVCDRMGVNTKHIEHNYANRVILDGARKLGYAAKDVPQNTGNGEHYCGYCMMGCPSTGKKGPTETFLVDAAKAGATFIEGFHADRIVFSNKKGKQVATGVKGTWTSRDTYLRTNSSDAVTRKVNIKAKKVVVSCGSLQSPLLLMRSGITNSQVGRNLYLHPVIISGATFDDEVRPWEGSALTTVINEFEDLDGHGHGGKIETLSMLPSVFIPVFPWRDGLDYKMWASKMVNSMGMITLIKDREPGRVYPDPVDGRCRVSYTPSAFDRKHMIETLIECARVTYISGAKEFHHTIRDVPPFIRPAEDSDPNAPEGINNAALESWISELRSKSPLNPERVLFASAHQMGSCRMGTSPKTSVVDPNCQVWGTDGLYVVDASVFPSASGVNPMVTNMGIADWASKNLAKTMEKQNSSFVARL</sequence>
<evidence type="ECO:0000256" key="6">
    <source>
        <dbReference type="ARBA" id="ARBA00022630"/>
    </source>
</evidence>
<protein>
    <recommendedName>
        <fullName evidence="5 12">Long-chain-alcohol oxidase</fullName>
        <ecNumber evidence="5 12">1.1.3.20</ecNumber>
    </recommendedName>
</protein>
<feature type="domain" description="FAD-dependent oxidoreductase 2 FAD-binding" evidence="15">
    <location>
        <begin position="222"/>
        <end position="254"/>
    </location>
</feature>
<dbReference type="InterPro" id="IPR012400">
    <property type="entry name" value="Long_Oxdase"/>
</dbReference>
<evidence type="ECO:0000259" key="15">
    <source>
        <dbReference type="Pfam" id="PF00890"/>
    </source>
</evidence>
<evidence type="ECO:0000313" key="17">
    <source>
        <dbReference type="EMBL" id="RJE23991.1"/>
    </source>
</evidence>
<evidence type="ECO:0000256" key="5">
    <source>
        <dbReference type="ARBA" id="ARBA00013125"/>
    </source>
</evidence>
<dbReference type="InterPro" id="IPR007867">
    <property type="entry name" value="GMC_OxRtase_C"/>
</dbReference>
<dbReference type="InterPro" id="IPR000172">
    <property type="entry name" value="GMC_OxRdtase_N"/>
</dbReference>
<evidence type="ECO:0000256" key="2">
    <source>
        <dbReference type="ARBA" id="ARBA00003842"/>
    </source>
</evidence>
<dbReference type="GO" id="GO:0046577">
    <property type="term" value="F:long-chain-alcohol oxidase activity"/>
    <property type="evidence" value="ECO:0007669"/>
    <property type="project" value="UniProtKB-EC"/>
</dbReference>
<feature type="domain" description="Glucose-methanol-choline oxidoreductase C-terminal" evidence="16">
    <location>
        <begin position="588"/>
        <end position="728"/>
    </location>
</feature>
<evidence type="ECO:0000259" key="14">
    <source>
        <dbReference type="Pfam" id="PF00732"/>
    </source>
</evidence>
<evidence type="ECO:0000256" key="13">
    <source>
        <dbReference type="PIRSR" id="PIRSR028937-1"/>
    </source>
</evidence>
<dbReference type="STRING" id="2070753.A0A3A3A3Q9"/>
<keyword evidence="6" id="KW-0285">Flavoprotein</keyword>
<evidence type="ECO:0000256" key="10">
    <source>
        <dbReference type="ARBA" id="ARBA00023002"/>
    </source>
</evidence>
<accession>A0A3A3A3Q9</accession>
<organism evidence="17 18">
    <name type="scientific">Aspergillus sclerotialis</name>
    <dbReference type="NCBI Taxonomy" id="2070753"/>
    <lineage>
        <taxon>Eukaryota</taxon>
        <taxon>Fungi</taxon>
        <taxon>Dikarya</taxon>
        <taxon>Ascomycota</taxon>
        <taxon>Pezizomycotina</taxon>
        <taxon>Eurotiomycetes</taxon>
        <taxon>Eurotiomycetidae</taxon>
        <taxon>Eurotiales</taxon>
        <taxon>Aspergillaceae</taxon>
        <taxon>Aspergillus</taxon>
        <taxon>Aspergillus subgen. Polypaecilum</taxon>
    </lineage>
</organism>
<dbReference type="GO" id="GO:0016020">
    <property type="term" value="C:membrane"/>
    <property type="evidence" value="ECO:0007669"/>
    <property type="project" value="UniProtKB-SubCell"/>
</dbReference>
<evidence type="ECO:0000313" key="18">
    <source>
        <dbReference type="Proteomes" id="UP000266188"/>
    </source>
</evidence>
<dbReference type="GO" id="GO:0050660">
    <property type="term" value="F:flavin adenine dinucleotide binding"/>
    <property type="evidence" value="ECO:0007669"/>
    <property type="project" value="InterPro"/>
</dbReference>
<dbReference type="AlphaFoldDB" id="A0A3A3A3Q9"/>
<reference evidence="18" key="1">
    <citation type="submission" date="2017-02" db="EMBL/GenBank/DDBJ databases">
        <authorList>
            <person name="Tafer H."/>
            <person name="Lopandic K."/>
        </authorList>
    </citation>
    <scope>NUCLEOTIDE SEQUENCE [LARGE SCALE GENOMIC DNA]</scope>
    <source>
        <strain evidence="18">CBS 366.77</strain>
    </source>
</reference>
<dbReference type="Gene3D" id="3.50.50.60">
    <property type="entry name" value="FAD/NAD(P)-binding domain"/>
    <property type="match status" value="2"/>
</dbReference>
<dbReference type="Pfam" id="PF05199">
    <property type="entry name" value="GMC_oxred_C"/>
    <property type="match status" value="1"/>
</dbReference>
<keyword evidence="18" id="KW-1185">Reference proteome</keyword>
<gene>
    <name evidence="17" type="ORF">PHISCL_03646</name>
</gene>
<evidence type="ECO:0000256" key="7">
    <source>
        <dbReference type="ARBA" id="ARBA00022692"/>
    </source>
</evidence>
<comment type="function">
    <text evidence="2">Long-chain fatty alcohol oxidase involved in the omega-oxidation pathway of lipid degradation.</text>
</comment>
<evidence type="ECO:0000256" key="4">
    <source>
        <dbReference type="ARBA" id="ARBA00010790"/>
    </source>
</evidence>
<dbReference type="PANTHER" id="PTHR46056">
    <property type="entry name" value="LONG-CHAIN-ALCOHOL OXIDASE"/>
    <property type="match status" value="1"/>
</dbReference>
<comment type="subcellular location">
    <subcellularLocation>
        <location evidence="3">Membrane</location>
    </subcellularLocation>
</comment>
<evidence type="ECO:0000256" key="8">
    <source>
        <dbReference type="ARBA" id="ARBA00022827"/>
    </source>
</evidence>
<comment type="similarity">
    <text evidence="4 12">Belongs to the GMC oxidoreductase family.</text>
</comment>
<dbReference type="OrthoDB" id="269227at2759"/>
<feature type="domain" description="Glucose-methanol-choline oxidoreductase N-terminal" evidence="14">
    <location>
        <begin position="270"/>
        <end position="495"/>
    </location>
</feature>
<evidence type="ECO:0000256" key="9">
    <source>
        <dbReference type="ARBA" id="ARBA00022989"/>
    </source>
</evidence>
<name>A0A3A3A3Q9_9EURO</name>
<dbReference type="InterPro" id="IPR036188">
    <property type="entry name" value="FAD/NAD-bd_sf"/>
</dbReference>
<dbReference type="SUPFAM" id="SSF51905">
    <property type="entry name" value="FAD/NAD(P)-binding domain"/>
    <property type="match status" value="1"/>
</dbReference>
<evidence type="ECO:0000259" key="16">
    <source>
        <dbReference type="Pfam" id="PF05199"/>
    </source>
</evidence>
<comment type="caution">
    <text evidence="17">The sequence shown here is derived from an EMBL/GenBank/DDBJ whole genome shotgun (WGS) entry which is preliminary data.</text>
</comment>